<dbReference type="GO" id="GO:0000162">
    <property type="term" value="P:L-tryptophan biosynthetic process"/>
    <property type="evidence" value="ECO:0007669"/>
    <property type="project" value="UniProtKB-UniRule"/>
</dbReference>
<protein>
    <recommendedName>
        <fullName evidence="5 10">N-(5'-phosphoribosyl)anthranilate isomerase</fullName>
        <shortName evidence="10">PRAI</shortName>
        <ecNumber evidence="4 10">5.3.1.24</ecNumber>
    </recommendedName>
</protein>
<gene>
    <name evidence="10" type="primary">trpF</name>
    <name evidence="12" type="ORF">A5886_001496</name>
</gene>
<feature type="domain" description="N-(5'phosphoribosyl) anthranilate isomerase (PRAI)" evidence="11">
    <location>
        <begin position="4"/>
        <end position="207"/>
    </location>
</feature>
<dbReference type="Proteomes" id="UP000195043">
    <property type="component" value="Unassembled WGS sequence"/>
</dbReference>
<evidence type="ECO:0000256" key="3">
    <source>
        <dbReference type="ARBA" id="ARBA00007571"/>
    </source>
</evidence>
<keyword evidence="8 10" id="KW-0057">Aromatic amino acid biosynthesis</keyword>
<organism evidence="12 13">
    <name type="scientific">Candidatus Enterococcus testudinis</name>
    <dbReference type="NCBI Taxonomy" id="1834191"/>
    <lineage>
        <taxon>Bacteria</taxon>
        <taxon>Bacillati</taxon>
        <taxon>Bacillota</taxon>
        <taxon>Bacilli</taxon>
        <taxon>Lactobacillales</taxon>
        <taxon>Enterococcaceae</taxon>
        <taxon>Enterococcus</taxon>
    </lineage>
</organism>
<evidence type="ECO:0000256" key="6">
    <source>
        <dbReference type="ARBA" id="ARBA00022605"/>
    </source>
</evidence>
<dbReference type="RefSeq" id="WP_086274375.1">
    <property type="nucleotide sequence ID" value="NZ_NGKU01000001.1"/>
</dbReference>
<dbReference type="SUPFAM" id="SSF51366">
    <property type="entry name" value="Ribulose-phoshate binding barrel"/>
    <property type="match status" value="1"/>
</dbReference>
<dbReference type="UniPathway" id="UPA00035">
    <property type="reaction ID" value="UER00042"/>
</dbReference>
<keyword evidence="6 10" id="KW-0028">Amino-acid biosynthesis</keyword>
<dbReference type="PANTHER" id="PTHR42894">
    <property type="entry name" value="N-(5'-PHOSPHORIBOSYL)ANTHRANILATE ISOMERASE"/>
    <property type="match status" value="1"/>
</dbReference>
<dbReference type="STRING" id="1834191.A5886_001496"/>
<dbReference type="InterPro" id="IPR013785">
    <property type="entry name" value="Aldolase_TIM"/>
</dbReference>
<proteinExistence type="inferred from homology"/>
<dbReference type="GO" id="GO:0004640">
    <property type="term" value="F:phosphoribosylanthranilate isomerase activity"/>
    <property type="evidence" value="ECO:0007669"/>
    <property type="project" value="UniProtKB-UniRule"/>
</dbReference>
<dbReference type="EMBL" id="NGKU01000001">
    <property type="protein sequence ID" value="OTN76419.1"/>
    <property type="molecule type" value="Genomic_DNA"/>
</dbReference>
<dbReference type="OrthoDB" id="9786954at2"/>
<keyword evidence="9 10" id="KW-0413">Isomerase</keyword>
<dbReference type="PANTHER" id="PTHR42894:SF1">
    <property type="entry name" value="N-(5'-PHOSPHORIBOSYL)ANTHRANILATE ISOMERASE"/>
    <property type="match status" value="1"/>
</dbReference>
<comment type="pathway">
    <text evidence="2 10">Amino-acid biosynthesis; L-tryptophan biosynthesis; L-tryptophan from chorismate: step 3/5.</text>
</comment>
<dbReference type="InterPro" id="IPR044643">
    <property type="entry name" value="TrpF_fam"/>
</dbReference>
<dbReference type="HAMAP" id="MF_00135">
    <property type="entry name" value="PRAI"/>
    <property type="match status" value="1"/>
</dbReference>
<evidence type="ECO:0000256" key="4">
    <source>
        <dbReference type="ARBA" id="ARBA00012572"/>
    </source>
</evidence>
<dbReference type="Gene3D" id="3.20.20.70">
    <property type="entry name" value="Aldolase class I"/>
    <property type="match status" value="1"/>
</dbReference>
<keyword evidence="7 10" id="KW-0822">Tryptophan biosynthesis</keyword>
<sequence>MTKVKICGLTQARHVEAAVAAGADYLGFVFAKSRRLITPASVKEITHHVPQTVHKVGVFVQPTFAEIKAAYVSAGISHVQLHGQLTDSVQQALTEGAFQQLQLSVIHAFNGESPDLHKELAGSKADFVLLDAPADTTGYAGGNGRAFNWSVVAKKAQIDKPLFIAGGLHQGNVQQAIQYFSPFAVDVSSGVETNGEKDAKKITTFIRKVKELSVNETTNK</sequence>
<comment type="catalytic activity">
    <reaction evidence="1 10">
        <text>N-(5-phospho-beta-D-ribosyl)anthranilate = 1-(2-carboxyphenylamino)-1-deoxy-D-ribulose 5-phosphate</text>
        <dbReference type="Rhea" id="RHEA:21540"/>
        <dbReference type="ChEBI" id="CHEBI:18277"/>
        <dbReference type="ChEBI" id="CHEBI:58613"/>
        <dbReference type="EC" id="5.3.1.24"/>
    </reaction>
</comment>
<comment type="similarity">
    <text evidence="3 10">Belongs to the TrpF family.</text>
</comment>
<dbReference type="InterPro" id="IPR011060">
    <property type="entry name" value="RibuloseP-bd_barrel"/>
</dbReference>
<comment type="caution">
    <text evidence="12">The sequence shown here is derived from an EMBL/GenBank/DDBJ whole genome shotgun (WGS) entry which is preliminary data.</text>
</comment>
<evidence type="ECO:0000313" key="13">
    <source>
        <dbReference type="Proteomes" id="UP000195043"/>
    </source>
</evidence>
<keyword evidence="13" id="KW-1185">Reference proteome</keyword>
<dbReference type="EC" id="5.3.1.24" evidence="4 10"/>
<evidence type="ECO:0000313" key="12">
    <source>
        <dbReference type="EMBL" id="OTN76419.1"/>
    </source>
</evidence>
<evidence type="ECO:0000256" key="2">
    <source>
        <dbReference type="ARBA" id="ARBA00004664"/>
    </source>
</evidence>
<name>A0A242A677_9ENTE</name>
<evidence type="ECO:0000259" key="11">
    <source>
        <dbReference type="Pfam" id="PF00697"/>
    </source>
</evidence>
<dbReference type="Pfam" id="PF00697">
    <property type="entry name" value="PRAI"/>
    <property type="match status" value="1"/>
</dbReference>
<dbReference type="AlphaFoldDB" id="A0A242A677"/>
<evidence type="ECO:0000256" key="1">
    <source>
        <dbReference type="ARBA" id="ARBA00001164"/>
    </source>
</evidence>
<evidence type="ECO:0000256" key="7">
    <source>
        <dbReference type="ARBA" id="ARBA00022822"/>
    </source>
</evidence>
<dbReference type="FunFam" id="3.20.20.70:FF:000075">
    <property type="entry name" value="Tryptophan biosynthesis protein TRP1"/>
    <property type="match status" value="1"/>
</dbReference>
<dbReference type="CDD" id="cd00405">
    <property type="entry name" value="PRAI"/>
    <property type="match status" value="1"/>
</dbReference>
<accession>A0A242A677</accession>
<reference evidence="12 13" key="1">
    <citation type="submission" date="2017-05" db="EMBL/GenBank/DDBJ databases">
        <title>The Genome Sequence of Enterococcus sp. 8G7_MSG3316.</title>
        <authorList>
            <consortium name="The Broad Institute Genomics Platform"/>
            <consortium name="The Broad Institute Genomic Center for Infectious Diseases"/>
            <person name="Earl A."/>
            <person name="Manson A."/>
            <person name="Schwartman J."/>
            <person name="Gilmore M."/>
            <person name="Abouelleil A."/>
            <person name="Cao P."/>
            <person name="Chapman S."/>
            <person name="Cusick C."/>
            <person name="Shea T."/>
            <person name="Young S."/>
            <person name="Neafsey D."/>
            <person name="Nusbaum C."/>
            <person name="Birren B."/>
        </authorList>
    </citation>
    <scope>NUCLEOTIDE SEQUENCE [LARGE SCALE GENOMIC DNA]</scope>
    <source>
        <strain evidence="12 13">8G7_MSG3316</strain>
    </source>
</reference>
<evidence type="ECO:0000256" key="5">
    <source>
        <dbReference type="ARBA" id="ARBA00022272"/>
    </source>
</evidence>
<evidence type="ECO:0000256" key="9">
    <source>
        <dbReference type="ARBA" id="ARBA00023235"/>
    </source>
</evidence>
<dbReference type="InterPro" id="IPR001240">
    <property type="entry name" value="PRAI_dom"/>
</dbReference>
<dbReference type="NCBIfam" id="NF002300">
    <property type="entry name" value="PRK01222.1-7"/>
    <property type="match status" value="1"/>
</dbReference>
<evidence type="ECO:0000256" key="8">
    <source>
        <dbReference type="ARBA" id="ARBA00023141"/>
    </source>
</evidence>
<evidence type="ECO:0000256" key="10">
    <source>
        <dbReference type="HAMAP-Rule" id="MF_00135"/>
    </source>
</evidence>